<dbReference type="InterPro" id="IPR014757">
    <property type="entry name" value="Tscrpt_reg_IclR_C"/>
</dbReference>
<dbReference type="AlphaFoldDB" id="A0AAE3AQA1"/>
<evidence type="ECO:0000259" key="4">
    <source>
        <dbReference type="PROSITE" id="PS51077"/>
    </source>
</evidence>
<dbReference type="Gene3D" id="3.30.450.40">
    <property type="match status" value="1"/>
</dbReference>
<feature type="domain" description="IclR-ED" evidence="5">
    <location>
        <begin position="68"/>
        <end position="249"/>
    </location>
</feature>
<dbReference type="PROSITE" id="PS51078">
    <property type="entry name" value="ICLR_ED"/>
    <property type="match status" value="1"/>
</dbReference>
<protein>
    <submittedName>
        <fullName evidence="6">IclR family transcriptional regulator</fullName>
    </submittedName>
</protein>
<keyword evidence="1" id="KW-0805">Transcription regulation</keyword>
<dbReference type="InterPro" id="IPR029016">
    <property type="entry name" value="GAF-like_dom_sf"/>
</dbReference>
<evidence type="ECO:0000259" key="5">
    <source>
        <dbReference type="PROSITE" id="PS51078"/>
    </source>
</evidence>
<keyword evidence="3" id="KW-0804">Transcription</keyword>
<comment type="caution">
    <text evidence="6">The sequence shown here is derived from an EMBL/GenBank/DDBJ whole genome shotgun (WGS) entry which is preliminary data.</text>
</comment>
<dbReference type="GO" id="GO:0045892">
    <property type="term" value="P:negative regulation of DNA-templated transcription"/>
    <property type="evidence" value="ECO:0007669"/>
    <property type="project" value="TreeGrafter"/>
</dbReference>
<dbReference type="InterPro" id="IPR036388">
    <property type="entry name" value="WH-like_DNA-bd_sf"/>
</dbReference>
<dbReference type="PANTHER" id="PTHR30136">
    <property type="entry name" value="HELIX-TURN-HELIX TRANSCRIPTIONAL REGULATOR, ICLR FAMILY"/>
    <property type="match status" value="1"/>
</dbReference>
<feature type="domain" description="HTH iclR-type" evidence="4">
    <location>
        <begin position="4"/>
        <end position="67"/>
    </location>
</feature>
<keyword evidence="2" id="KW-0238">DNA-binding</keyword>
<dbReference type="InterPro" id="IPR036390">
    <property type="entry name" value="WH_DNA-bd_sf"/>
</dbReference>
<evidence type="ECO:0000256" key="1">
    <source>
        <dbReference type="ARBA" id="ARBA00023015"/>
    </source>
</evidence>
<evidence type="ECO:0000256" key="3">
    <source>
        <dbReference type="ARBA" id="ARBA00023163"/>
    </source>
</evidence>
<dbReference type="PANTHER" id="PTHR30136:SF35">
    <property type="entry name" value="HTH-TYPE TRANSCRIPTIONAL REGULATOR RV1719"/>
    <property type="match status" value="1"/>
</dbReference>
<dbReference type="GO" id="GO:0003700">
    <property type="term" value="F:DNA-binding transcription factor activity"/>
    <property type="evidence" value="ECO:0007669"/>
    <property type="project" value="TreeGrafter"/>
</dbReference>
<proteinExistence type="predicted"/>
<dbReference type="Proteomes" id="UP001198962">
    <property type="component" value="Unassembled WGS sequence"/>
</dbReference>
<dbReference type="GO" id="GO:0003677">
    <property type="term" value="F:DNA binding"/>
    <property type="evidence" value="ECO:0007669"/>
    <property type="project" value="UniProtKB-KW"/>
</dbReference>
<organism evidence="6 7">
    <name type="scientific">Brotaphodocola catenula</name>
    <dbReference type="NCBI Taxonomy" id="2885361"/>
    <lineage>
        <taxon>Bacteria</taxon>
        <taxon>Bacillati</taxon>
        <taxon>Bacillota</taxon>
        <taxon>Clostridia</taxon>
        <taxon>Lachnospirales</taxon>
        <taxon>Lachnospiraceae</taxon>
        <taxon>Brotaphodocola</taxon>
    </lineage>
</organism>
<keyword evidence="7" id="KW-1185">Reference proteome</keyword>
<dbReference type="PROSITE" id="PS51077">
    <property type="entry name" value="HTH_ICLR"/>
    <property type="match status" value="1"/>
</dbReference>
<gene>
    <name evidence="6" type="ORF">LKD32_13450</name>
</gene>
<dbReference type="RefSeq" id="WP_308452058.1">
    <property type="nucleotide sequence ID" value="NZ_JAJEPU010000058.1"/>
</dbReference>
<evidence type="ECO:0000313" key="6">
    <source>
        <dbReference type="EMBL" id="MCC2165861.1"/>
    </source>
</evidence>
<evidence type="ECO:0000313" key="7">
    <source>
        <dbReference type="Proteomes" id="UP001198962"/>
    </source>
</evidence>
<dbReference type="Pfam" id="PF01614">
    <property type="entry name" value="IclR_C"/>
    <property type="match status" value="1"/>
</dbReference>
<sequence length="255" mass="28661">MKLNRTTQRTVEILKLVSKNPEGITLDDICEKLELPKTSAYDIVTTLAEMGMVNVDRGQRQRYTIGLTAYRIGINYTNNLDFISVIEPELRAFAKEVGKTVFFGVRSDHDVVYICKAEPENPIITTATVGTKNPMYCTSLGKAILAFSDEETVRQVINRIKFRQKTERTIMDRASLLAELDRVRQNGYAFDAREMEEHMECVGAPVFGPDGSVAGAISVSSLYKPTENYELLGKMVSEKAQEVSKRLGFIGFVRR</sequence>
<dbReference type="SUPFAM" id="SSF46785">
    <property type="entry name" value="Winged helix' DNA-binding domain"/>
    <property type="match status" value="1"/>
</dbReference>
<reference evidence="6" key="1">
    <citation type="submission" date="2021-10" db="EMBL/GenBank/DDBJ databases">
        <title>Anaerobic single-cell dispensing facilitates the cultivation of human gut bacteria.</title>
        <authorList>
            <person name="Afrizal A."/>
        </authorList>
    </citation>
    <scope>NUCLEOTIDE SEQUENCE</scope>
    <source>
        <strain evidence="6">CLA-AA-H274</strain>
    </source>
</reference>
<evidence type="ECO:0000256" key="2">
    <source>
        <dbReference type="ARBA" id="ARBA00023125"/>
    </source>
</evidence>
<dbReference type="EMBL" id="JAJEPU010000058">
    <property type="protein sequence ID" value="MCC2165861.1"/>
    <property type="molecule type" value="Genomic_DNA"/>
</dbReference>
<dbReference type="SMART" id="SM00346">
    <property type="entry name" value="HTH_ICLR"/>
    <property type="match status" value="1"/>
</dbReference>
<name>A0AAE3AQA1_9FIRM</name>
<dbReference type="Pfam" id="PF09339">
    <property type="entry name" value="HTH_IclR"/>
    <property type="match status" value="1"/>
</dbReference>
<dbReference type="InterPro" id="IPR005471">
    <property type="entry name" value="Tscrpt_reg_IclR_N"/>
</dbReference>
<dbReference type="InterPro" id="IPR050707">
    <property type="entry name" value="HTH_MetabolicPath_Reg"/>
</dbReference>
<dbReference type="Gene3D" id="1.10.10.10">
    <property type="entry name" value="Winged helix-like DNA-binding domain superfamily/Winged helix DNA-binding domain"/>
    <property type="match status" value="1"/>
</dbReference>
<accession>A0AAE3AQA1</accession>
<dbReference type="SUPFAM" id="SSF55781">
    <property type="entry name" value="GAF domain-like"/>
    <property type="match status" value="1"/>
</dbReference>